<dbReference type="CDD" id="cd16148">
    <property type="entry name" value="sulfatase_like"/>
    <property type="match status" value="1"/>
</dbReference>
<feature type="domain" description="Sulfatase N-terminal" evidence="1">
    <location>
        <begin position="9"/>
        <end position="340"/>
    </location>
</feature>
<comment type="caution">
    <text evidence="2">The sequence shown here is derived from an EMBL/GenBank/DDBJ whole genome shotgun (WGS) entry which is preliminary data.</text>
</comment>
<dbReference type="InterPro" id="IPR017850">
    <property type="entry name" value="Alkaline_phosphatase_core_sf"/>
</dbReference>
<evidence type="ECO:0000313" key="3">
    <source>
        <dbReference type="Proteomes" id="UP001154061"/>
    </source>
</evidence>
<sequence length="469" mass="52761">MSTTSDGYNVILVVLDTVRACQLGLYGRERDPMPTLSRFGDDATVFDRAYTNAPWTMPAHASLFTGKIPSEHGCHGGSLGFTTDHEALAETFSERGYRTYGLSNNVWISDHFRFDTGFDEFYKEWQLFRQSREIGHTLKGADTSKRDVLETLARGNPLVNVLNGLYGKYLYRRTDFGGARTTNHVARLLEDRTEPFFLFVNYMEGHAPFVEHDCSERFLPNDLEDASRYTALSGNSLDYHTGRTEISDSAFERIESLYDGELAYLDRRLGQLFETLRARGLLSESIVVVVGDHGENVGDHGLMAHRFSVHDTLLHVPLVVRHPDDGRGERVEELVDFTDLHRWLVTVPTGPADPTRIPSDDPVVAEYLSTTYTPEAQDDAFDFAGSDYDRRLQAVLTSEHKLTVADDGETALYAYDGGPDFERDGDRISDAAVESRLRDHCPGFEEASTASIDEREAVEDHLKKLGYMD</sequence>
<dbReference type="SUPFAM" id="SSF53649">
    <property type="entry name" value="Alkaline phosphatase-like"/>
    <property type="match status" value="1"/>
</dbReference>
<dbReference type="EMBL" id="JAMQOT010000001">
    <property type="protein sequence ID" value="MDF9743996.1"/>
    <property type="molecule type" value="Genomic_DNA"/>
</dbReference>
<keyword evidence="3" id="KW-1185">Reference proteome</keyword>
<dbReference type="PANTHER" id="PTHR43751:SF3">
    <property type="entry name" value="SULFATASE N-TERMINAL DOMAIN-CONTAINING PROTEIN"/>
    <property type="match status" value="1"/>
</dbReference>
<reference evidence="2" key="1">
    <citation type="submission" date="2022-06" db="EMBL/GenBank/DDBJ databases">
        <title>Natrinema sp. a new haloarchaeum isolate from saline soil.</title>
        <authorList>
            <person name="Strakova D."/>
            <person name="Galisteo C."/>
            <person name="Sanchez-Porro C."/>
            <person name="Ventosa A."/>
        </authorList>
    </citation>
    <scope>NUCLEOTIDE SEQUENCE</scope>
    <source>
        <strain evidence="2">S1CR25-10</strain>
    </source>
</reference>
<organism evidence="2 3">
    <name type="scientific">Natrinema salsiterrestre</name>
    <dbReference type="NCBI Taxonomy" id="2950540"/>
    <lineage>
        <taxon>Archaea</taxon>
        <taxon>Methanobacteriati</taxon>
        <taxon>Methanobacteriota</taxon>
        <taxon>Stenosarchaea group</taxon>
        <taxon>Halobacteria</taxon>
        <taxon>Halobacteriales</taxon>
        <taxon>Natrialbaceae</taxon>
        <taxon>Natrinema</taxon>
    </lineage>
</organism>
<dbReference type="PANTHER" id="PTHR43751">
    <property type="entry name" value="SULFATASE"/>
    <property type="match status" value="1"/>
</dbReference>
<dbReference type="InterPro" id="IPR000917">
    <property type="entry name" value="Sulfatase_N"/>
</dbReference>
<accession>A0A9Q4L280</accession>
<dbReference type="AlphaFoldDB" id="A0A9Q4L280"/>
<dbReference type="RefSeq" id="WP_277519442.1">
    <property type="nucleotide sequence ID" value="NZ_JAMQOT010000001.1"/>
</dbReference>
<evidence type="ECO:0000313" key="2">
    <source>
        <dbReference type="EMBL" id="MDF9743996.1"/>
    </source>
</evidence>
<name>A0A9Q4L280_9EURY</name>
<dbReference type="InterPro" id="IPR052701">
    <property type="entry name" value="GAG_Ulvan_Degrading_Sulfatases"/>
</dbReference>
<gene>
    <name evidence="2" type="ORF">NDI89_00200</name>
</gene>
<dbReference type="Gene3D" id="3.40.720.10">
    <property type="entry name" value="Alkaline Phosphatase, subunit A"/>
    <property type="match status" value="1"/>
</dbReference>
<protein>
    <submittedName>
        <fullName evidence="2">Sulfatase</fullName>
    </submittedName>
</protein>
<dbReference type="Proteomes" id="UP001154061">
    <property type="component" value="Unassembled WGS sequence"/>
</dbReference>
<evidence type="ECO:0000259" key="1">
    <source>
        <dbReference type="Pfam" id="PF00884"/>
    </source>
</evidence>
<dbReference type="Pfam" id="PF00884">
    <property type="entry name" value="Sulfatase"/>
    <property type="match status" value="1"/>
</dbReference>
<proteinExistence type="predicted"/>